<reference evidence="4 5" key="1">
    <citation type="journal article" date="2015" name="Genome Announc.">
        <title>Expanding the biotechnology potential of lactobacilli through comparative genomics of 213 strains and associated genera.</title>
        <authorList>
            <person name="Sun Z."/>
            <person name="Harris H.M."/>
            <person name="McCann A."/>
            <person name="Guo C."/>
            <person name="Argimon S."/>
            <person name="Zhang W."/>
            <person name="Yang X."/>
            <person name="Jeffery I.B."/>
            <person name="Cooney J.C."/>
            <person name="Kagawa T.F."/>
            <person name="Liu W."/>
            <person name="Song Y."/>
            <person name="Salvetti E."/>
            <person name="Wrobel A."/>
            <person name="Rasinkangas P."/>
            <person name="Parkhill J."/>
            <person name="Rea M.C."/>
            <person name="O'Sullivan O."/>
            <person name="Ritari J."/>
            <person name="Douillard F.P."/>
            <person name="Paul Ross R."/>
            <person name="Yang R."/>
            <person name="Briner A.E."/>
            <person name="Felis G.E."/>
            <person name="de Vos W.M."/>
            <person name="Barrangou R."/>
            <person name="Klaenhammer T.R."/>
            <person name="Caufield P.W."/>
            <person name="Cui Y."/>
            <person name="Zhang H."/>
            <person name="O'Toole P.W."/>
        </authorList>
    </citation>
    <scope>NUCLEOTIDE SEQUENCE [LARGE SCALE GENOMIC DNA]</scope>
    <source>
        <strain evidence="4 5">DSM 20605</strain>
    </source>
</reference>
<evidence type="ECO:0000313" key="5">
    <source>
        <dbReference type="Proteomes" id="UP000051576"/>
    </source>
</evidence>
<evidence type="ECO:0000256" key="1">
    <source>
        <dbReference type="ARBA" id="ARBA00093462"/>
    </source>
</evidence>
<protein>
    <submittedName>
        <fullName evidence="4">Chromosome replication initiation membrane attachment protein</fullName>
    </submittedName>
</protein>
<dbReference type="STRING" id="1133569.FD21_GL000073"/>
<dbReference type="InterPro" id="IPR006343">
    <property type="entry name" value="DnaB/C_C"/>
</dbReference>
<sequence length="451" mass="51238">MGVMVKKVKFSPQTQFELTAPERVLAGDQEIVLWLYQPLLGPTASSLYGLFQTWTVTELKTGFCYQLLEQLNSGWRNFTEALQHLEALGLLRTFVRETDFEAQLLFSLQRPQQPSSFFKDDLLRSLLLETVGEQHYQRLAAHFFAPSDQQSFTGKEISKNLLDVYQVGAEDLAHARLVKINRPAKSDSVANVPAIKLDVPLLKQLLSKSFVNQAQVWQHQSALKTASLVYGLDEIKIVHLLENAANVQTDQVDFKLFFQLLHANQASQPIKNKGKTASKLDKAAMPVSKTDTFVQQLLAACQAYAPGEFLQTLKAEAGSFVTSSERNLIEQFGGLDYLSPEVINVLIYYMIVDRDMPSLNRAFFEKVAADWKRKKVTDAWSALSQIHQVKEKAITNQKSSDQRRPIFHSKRIIQKEKLPDWAQEGYQLTKKSAASEQEIKKIEKELKKFKK</sequence>
<feature type="domain" description="DnaB/C C-terminal" evidence="2">
    <location>
        <begin position="311"/>
        <end position="379"/>
    </location>
</feature>
<name>A0A0R2CF91_9LACO</name>
<dbReference type="Proteomes" id="UP000051576">
    <property type="component" value="Unassembled WGS sequence"/>
</dbReference>
<keyword evidence="5" id="KW-1185">Reference proteome</keyword>
<comment type="similarity">
    <text evidence="1">Belongs to the DnaB/DnaD family.</text>
</comment>
<gene>
    <name evidence="4" type="ORF">FD21_GL000073</name>
</gene>
<dbReference type="EMBL" id="AYYX01000001">
    <property type="protein sequence ID" value="KRM89778.1"/>
    <property type="molecule type" value="Genomic_DNA"/>
</dbReference>
<dbReference type="Pfam" id="PF07261">
    <property type="entry name" value="DnaB_2"/>
    <property type="match status" value="1"/>
</dbReference>
<feature type="domain" description="Replicative helicase loading/DNA remodeling protein DnaB N-terminal winged helix" evidence="3">
    <location>
        <begin position="12"/>
        <end position="245"/>
    </location>
</feature>
<evidence type="ECO:0000259" key="2">
    <source>
        <dbReference type="Pfam" id="PF07261"/>
    </source>
</evidence>
<dbReference type="AlphaFoldDB" id="A0A0R2CF91"/>
<evidence type="ECO:0000313" key="4">
    <source>
        <dbReference type="EMBL" id="KRM89778.1"/>
    </source>
</evidence>
<accession>A0A0R2CF91</accession>
<evidence type="ECO:0000259" key="3">
    <source>
        <dbReference type="Pfam" id="PF25888"/>
    </source>
</evidence>
<dbReference type="InterPro" id="IPR058660">
    <property type="entry name" value="WHD_DnaB"/>
</dbReference>
<dbReference type="Pfam" id="PF25888">
    <property type="entry name" value="WHD_DnaB"/>
    <property type="match status" value="1"/>
</dbReference>
<dbReference type="eggNOG" id="COG3611">
    <property type="taxonomic scope" value="Bacteria"/>
</dbReference>
<comment type="caution">
    <text evidence="4">The sequence shown here is derived from an EMBL/GenBank/DDBJ whole genome shotgun (WGS) entry which is preliminary data.</text>
</comment>
<proteinExistence type="inferred from homology"/>
<dbReference type="PATRIC" id="fig|1133569.4.peg.74"/>
<organism evidence="4 5">
    <name type="scientific">Liquorilactobacillus vini DSM 20605</name>
    <dbReference type="NCBI Taxonomy" id="1133569"/>
    <lineage>
        <taxon>Bacteria</taxon>
        <taxon>Bacillati</taxon>
        <taxon>Bacillota</taxon>
        <taxon>Bacilli</taxon>
        <taxon>Lactobacillales</taxon>
        <taxon>Lactobacillaceae</taxon>
        <taxon>Liquorilactobacillus</taxon>
    </lineage>
</organism>